<dbReference type="PROSITE" id="PS50102">
    <property type="entry name" value="RRM"/>
    <property type="match status" value="2"/>
</dbReference>
<dbReference type="SMART" id="SM00360">
    <property type="entry name" value="RRM"/>
    <property type="match status" value="2"/>
</dbReference>
<dbReference type="InterPro" id="IPR035979">
    <property type="entry name" value="RBD_domain_sf"/>
</dbReference>
<dbReference type="EMBL" id="EAAA01002659">
    <property type="status" value="NOT_ANNOTATED_CDS"/>
    <property type="molecule type" value="Genomic_DNA"/>
</dbReference>
<reference evidence="8" key="2">
    <citation type="journal article" date="2008" name="Genome Biol.">
        <title>Improved genome assembly and evidence-based global gene model set for the chordate Ciona intestinalis: new insight into intron and operon populations.</title>
        <authorList>
            <person name="Satou Y."/>
            <person name="Mineta K."/>
            <person name="Ogasawara M."/>
            <person name="Sasakura Y."/>
            <person name="Shoguchi E."/>
            <person name="Ueno K."/>
            <person name="Yamada L."/>
            <person name="Matsumoto J."/>
            <person name="Wasserscheid J."/>
            <person name="Dewar K."/>
            <person name="Wiley G.B."/>
            <person name="Macmil S.L."/>
            <person name="Roe B.A."/>
            <person name="Zeller R.W."/>
            <person name="Hastings K.E."/>
            <person name="Lemaire P."/>
            <person name="Lindquist E."/>
            <person name="Endo T."/>
            <person name="Hotta K."/>
            <person name="Inaba K."/>
        </authorList>
    </citation>
    <scope>NUCLEOTIDE SEQUENCE [LARGE SCALE GENOMIC DNA]</scope>
    <source>
        <strain evidence="8">wild type</strain>
    </source>
</reference>
<organism evidence="8 9">
    <name type="scientific">Ciona intestinalis</name>
    <name type="common">Transparent sea squirt</name>
    <name type="synonym">Ascidia intestinalis</name>
    <dbReference type="NCBI Taxonomy" id="7719"/>
    <lineage>
        <taxon>Eukaryota</taxon>
        <taxon>Metazoa</taxon>
        <taxon>Chordata</taxon>
        <taxon>Tunicata</taxon>
        <taxon>Ascidiacea</taxon>
        <taxon>Phlebobranchia</taxon>
        <taxon>Cionidae</taxon>
        <taxon>Ciona</taxon>
    </lineage>
</organism>
<feature type="region of interest" description="Disordered" evidence="6">
    <location>
        <begin position="308"/>
        <end position="393"/>
    </location>
</feature>
<evidence type="ECO:0000256" key="2">
    <source>
        <dbReference type="ARBA" id="ARBA00022490"/>
    </source>
</evidence>
<dbReference type="STRING" id="7719.ENSCINP00000006896"/>
<dbReference type="Pfam" id="PF00076">
    <property type="entry name" value="RRM_1"/>
    <property type="match status" value="2"/>
</dbReference>
<evidence type="ECO:0000256" key="1">
    <source>
        <dbReference type="ARBA" id="ARBA00004496"/>
    </source>
</evidence>
<feature type="domain" description="RRM" evidence="7">
    <location>
        <begin position="105"/>
        <end position="184"/>
    </location>
</feature>
<dbReference type="PANTHER" id="PTHR48032:SF18">
    <property type="entry name" value="RRM DOMAIN-CONTAINING PROTEIN"/>
    <property type="match status" value="1"/>
</dbReference>
<evidence type="ECO:0000256" key="5">
    <source>
        <dbReference type="PROSITE-ProRule" id="PRU00176"/>
    </source>
</evidence>
<evidence type="ECO:0000259" key="7">
    <source>
        <dbReference type="PROSITE" id="PS50102"/>
    </source>
</evidence>
<comment type="subcellular location">
    <subcellularLocation>
        <location evidence="1">Cytoplasm</location>
    </subcellularLocation>
</comment>
<dbReference type="OMA" id="PMMASMA"/>
<keyword evidence="9" id="KW-1185">Reference proteome</keyword>
<feature type="region of interest" description="Disordered" evidence="6">
    <location>
        <begin position="178"/>
        <end position="199"/>
    </location>
</feature>
<feature type="compositionally biased region" description="Polar residues" evidence="6">
    <location>
        <begin position="323"/>
        <end position="340"/>
    </location>
</feature>
<keyword evidence="2" id="KW-0963">Cytoplasm</keyword>
<dbReference type="GO" id="GO:0005737">
    <property type="term" value="C:cytoplasm"/>
    <property type="evidence" value="ECO:0000318"/>
    <property type="project" value="GO_Central"/>
</dbReference>
<feature type="domain" description="RRM" evidence="7">
    <location>
        <begin position="10"/>
        <end position="92"/>
    </location>
</feature>
<keyword evidence="4 5" id="KW-0694">RNA-binding</keyword>
<dbReference type="InParanoid" id="F7BA12"/>
<sequence length="393" mass="41688">MSQNDGEEAGKIFVGGLARQTTLEGLRSYFENYGEVSDCVLMKDKETGFSRGFGFVTFTNPSSVAAVVKARPHNLDNKMIDPKPCTTKAAQQQKKVSSTNYSKAHKIFIGGISMEASEADVQSYFERYGTVVEVVFVVNKEDTSKPHKGFGFVTFEDESSVDQAIAKHYHIIKDKRVEAKKAESRDKMGGGRNDQQQGYGMGYGQGNNMMYNQGMNQAGGNWMGGQNMMGNYGYGNQNFPTAYPQQQGYGGNQGYGYGYGYGGNMGGNMPGQMGGMQGGQMGGMPNQMGGNMQGGQMGGNMGNMQGGYQPGMMGMQGRGVNNGNGAQPNAASTYPQNPTSYGPMPTSGGGYNQGNTGANNSSGQANTGNTGGGSYGQKSGGGSNNSGYHPYRR</sequence>
<evidence type="ECO:0000256" key="6">
    <source>
        <dbReference type="SAM" id="MobiDB-lite"/>
    </source>
</evidence>
<dbReference type="CDD" id="cd12325">
    <property type="entry name" value="RRM1_hnRNPA_hnRNPD_like"/>
    <property type="match status" value="1"/>
</dbReference>
<evidence type="ECO:0000256" key="4">
    <source>
        <dbReference type="ARBA" id="ARBA00022884"/>
    </source>
</evidence>
<evidence type="ECO:0000313" key="8">
    <source>
        <dbReference type="Ensembl" id="ENSCINP00000006896.3"/>
    </source>
</evidence>
<dbReference type="GO" id="GO:0003729">
    <property type="term" value="F:mRNA binding"/>
    <property type="evidence" value="ECO:0000318"/>
    <property type="project" value="GO_Central"/>
</dbReference>
<dbReference type="Proteomes" id="UP000008144">
    <property type="component" value="Chromosome 8"/>
</dbReference>
<feature type="compositionally biased region" description="Polar residues" evidence="6">
    <location>
        <begin position="353"/>
        <end position="365"/>
    </location>
</feature>
<dbReference type="FunFam" id="3.30.70.330:FF:001349">
    <property type="entry name" value="CiMsi"/>
    <property type="match status" value="1"/>
</dbReference>
<keyword evidence="3" id="KW-0677">Repeat</keyword>
<dbReference type="FunCoup" id="F7BA12">
    <property type="interactions" value="310"/>
</dbReference>
<proteinExistence type="predicted"/>
<evidence type="ECO:0000313" key="9">
    <source>
        <dbReference type="Proteomes" id="UP000008144"/>
    </source>
</evidence>
<protein>
    <recommendedName>
        <fullName evidence="7">RRM domain-containing protein</fullName>
    </recommendedName>
</protein>
<accession>F7BA12</accession>
<reference evidence="8" key="3">
    <citation type="submission" date="2025-08" db="UniProtKB">
        <authorList>
            <consortium name="Ensembl"/>
        </authorList>
    </citation>
    <scope>IDENTIFICATION</scope>
</reference>
<dbReference type="GO" id="GO:0006417">
    <property type="term" value="P:regulation of translation"/>
    <property type="evidence" value="ECO:0000318"/>
    <property type="project" value="GO_Central"/>
</dbReference>
<dbReference type="PANTHER" id="PTHR48032">
    <property type="entry name" value="RNA-BINDING PROTEIN MUSASHI HOMOLOG RBP6"/>
    <property type="match status" value="1"/>
</dbReference>
<reference evidence="8" key="4">
    <citation type="submission" date="2025-09" db="UniProtKB">
        <authorList>
            <consortium name="Ensembl"/>
        </authorList>
    </citation>
    <scope>IDENTIFICATION</scope>
</reference>
<dbReference type="SUPFAM" id="SSF54928">
    <property type="entry name" value="RNA-binding domain, RBD"/>
    <property type="match status" value="2"/>
</dbReference>
<feature type="compositionally biased region" description="Gly residues" evidence="6">
    <location>
        <begin position="369"/>
        <end position="384"/>
    </location>
</feature>
<evidence type="ECO:0000256" key="3">
    <source>
        <dbReference type="ARBA" id="ARBA00022737"/>
    </source>
</evidence>
<feature type="compositionally biased region" description="Basic and acidic residues" evidence="6">
    <location>
        <begin position="178"/>
        <end position="189"/>
    </location>
</feature>
<dbReference type="Gene3D" id="3.30.70.330">
    <property type="match status" value="2"/>
</dbReference>
<dbReference type="InterPro" id="IPR012677">
    <property type="entry name" value="Nucleotide-bd_a/b_plait_sf"/>
</dbReference>
<reference evidence="9" key="1">
    <citation type="journal article" date="2002" name="Science">
        <title>The draft genome of Ciona intestinalis: insights into chordate and vertebrate origins.</title>
        <authorList>
            <person name="Dehal P."/>
            <person name="Satou Y."/>
            <person name="Campbell R.K."/>
            <person name="Chapman J."/>
            <person name="Degnan B."/>
            <person name="De Tomaso A."/>
            <person name="Davidson B."/>
            <person name="Di Gregorio A."/>
            <person name="Gelpke M."/>
            <person name="Goodstein D.M."/>
            <person name="Harafuji N."/>
            <person name="Hastings K.E."/>
            <person name="Ho I."/>
            <person name="Hotta K."/>
            <person name="Huang W."/>
            <person name="Kawashima T."/>
            <person name="Lemaire P."/>
            <person name="Martinez D."/>
            <person name="Meinertzhagen I.A."/>
            <person name="Necula S."/>
            <person name="Nonaka M."/>
            <person name="Putnam N."/>
            <person name="Rash S."/>
            <person name="Saiga H."/>
            <person name="Satake M."/>
            <person name="Terry A."/>
            <person name="Yamada L."/>
            <person name="Wang H.G."/>
            <person name="Awazu S."/>
            <person name="Azumi K."/>
            <person name="Boore J."/>
            <person name="Branno M."/>
            <person name="Chin-Bow S."/>
            <person name="DeSantis R."/>
            <person name="Doyle S."/>
            <person name="Francino P."/>
            <person name="Keys D.N."/>
            <person name="Haga S."/>
            <person name="Hayashi H."/>
            <person name="Hino K."/>
            <person name="Imai K.S."/>
            <person name="Inaba K."/>
            <person name="Kano S."/>
            <person name="Kobayashi K."/>
            <person name="Kobayashi M."/>
            <person name="Lee B.I."/>
            <person name="Makabe K.W."/>
            <person name="Manohar C."/>
            <person name="Matassi G."/>
            <person name="Medina M."/>
            <person name="Mochizuki Y."/>
            <person name="Mount S."/>
            <person name="Morishita T."/>
            <person name="Miura S."/>
            <person name="Nakayama A."/>
            <person name="Nishizaka S."/>
            <person name="Nomoto H."/>
            <person name="Ohta F."/>
            <person name="Oishi K."/>
            <person name="Rigoutsos I."/>
            <person name="Sano M."/>
            <person name="Sasaki A."/>
            <person name="Sasakura Y."/>
            <person name="Shoguchi E."/>
            <person name="Shin-i T."/>
            <person name="Spagnuolo A."/>
            <person name="Stainier D."/>
            <person name="Suzuki M.M."/>
            <person name="Tassy O."/>
            <person name="Takatori N."/>
            <person name="Tokuoka M."/>
            <person name="Yagi K."/>
            <person name="Yoshizaki F."/>
            <person name="Wada S."/>
            <person name="Zhang C."/>
            <person name="Hyatt P.D."/>
            <person name="Larimer F."/>
            <person name="Detter C."/>
            <person name="Doggett N."/>
            <person name="Glavina T."/>
            <person name="Hawkins T."/>
            <person name="Richardson P."/>
            <person name="Lucas S."/>
            <person name="Kohara Y."/>
            <person name="Levine M."/>
            <person name="Satoh N."/>
            <person name="Rokhsar D.S."/>
        </authorList>
    </citation>
    <scope>NUCLEOTIDE SEQUENCE [LARGE SCALE GENOMIC DNA]</scope>
</reference>
<feature type="compositionally biased region" description="Gly residues" evidence="6">
    <location>
        <begin position="308"/>
        <end position="322"/>
    </location>
</feature>
<dbReference type="Ensembl" id="ENSCINT00000006896.3">
    <property type="protein sequence ID" value="ENSCINP00000006896.3"/>
    <property type="gene ID" value="ENSCING00000003362.3"/>
</dbReference>
<dbReference type="AlphaFoldDB" id="F7BA12"/>
<dbReference type="InterPro" id="IPR000504">
    <property type="entry name" value="RRM_dom"/>
</dbReference>
<name>F7BA12_CIOIN</name>
<dbReference type="HOGENOM" id="CLU_012062_1_0_1"/>